<accession>A0ABY7WNU5</accession>
<evidence type="ECO:0000256" key="1">
    <source>
        <dbReference type="SAM" id="Phobius"/>
    </source>
</evidence>
<proteinExistence type="predicted"/>
<reference evidence="2 3" key="1">
    <citation type="submission" date="2023-02" db="EMBL/GenBank/DDBJ databases">
        <title>Genome sequence of Sphingobacterium sp. KACC 22765.</title>
        <authorList>
            <person name="Kim S."/>
            <person name="Heo J."/>
            <person name="Kwon S.-W."/>
        </authorList>
    </citation>
    <scope>NUCLEOTIDE SEQUENCE [LARGE SCALE GENOMIC DNA]</scope>
    <source>
        <strain evidence="2 3">KACC 22765</strain>
    </source>
</reference>
<sequence length="82" mass="9057">MAKDQPLAEMSTDELIKNQKRITFMTSILGGMLILLLGLTIQTWINNGRSPLIAVPFALAPIVVINIKKINAIKQELKSRGI</sequence>
<dbReference type="Proteomes" id="UP001221558">
    <property type="component" value="Chromosome"/>
</dbReference>
<dbReference type="EMBL" id="CP117880">
    <property type="protein sequence ID" value="WDF70710.1"/>
    <property type="molecule type" value="Genomic_DNA"/>
</dbReference>
<evidence type="ECO:0000313" key="2">
    <source>
        <dbReference type="EMBL" id="WDF70710.1"/>
    </source>
</evidence>
<gene>
    <name evidence="2" type="ORF">PQ465_10120</name>
</gene>
<keyword evidence="1" id="KW-0812">Transmembrane</keyword>
<organism evidence="2 3">
    <name type="scientific">Sphingobacterium oryzagri</name>
    <dbReference type="NCBI Taxonomy" id="3025669"/>
    <lineage>
        <taxon>Bacteria</taxon>
        <taxon>Pseudomonadati</taxon>
        <taxon>Bacteroidota</taxon>
        <taxon>Sphingobacteriia</taxon>
        <taxon>Sphingobacteriales</taxon>
        <taxon>Sphingobacteriaceae</taxon>
        <taxon>Sphingobacterium</taxon>
    </lineage>
</organism>
<dbReference type="RefSeq" id="WP_274269414.1">
    <property type="nucleotide sequence ID" value="NZ_CP117880.1"/>
</dbReference>
<keyword evidence="1" id="KW-1133">Transmembrane helix</keyword>
<keyword evidence="1" id="KW-0472">Membrane</keyword>
<keyword evidence="3" id="KW-1185">Reference proteome</keyword>
<evidence type="ECO:0000313" key="3">
    <source>
        <dbReference type="Proteomes" id="UP001221558"/>
    </source>
</evidence>
<protein>
    <submittedName>
        <fullName evidence="2">Redox-active disulfide protein 2</fullName>
    </submittedName>
</protein>
<feature type="transmembrane region" description="Helical" evidence="1">
    <location>
        <begin position="21"/>
        <end position="45"/>
    </location>
</feature>
<name>A0ABY7WNU5_9SPHI</name>
<feature type="transmembrane region" description="Helical" evidence="1">
    <location>
        <begin position="51"/>
        <end position="70"/>
    </location>
</feature>